<dbReference type="InterPro" id="IPR036388">
    <property type="entry name" value="WH-like_DNA-bd_sf"/>
</dbReference>
<name>A0ABU9DFD7_9BACL</name>
<dbReference type="InterPro" id="IPR013249">
    <property type="entry name" value="RNA_pol_sigma70_r4_t2"/>
</dbReference>
<feature type="domain" description="RNA polymerase sigma-70 region 2" evidence="6">
    <location>
        <begin position="24"/>
        <end position="93"/>
    </location>
</feature>
<dbReference type="Proteomes" id="UP001469365">
    <property type="component" value="Unassembled WGS sequence"/>
</dbReference>
<dbReference type="InterPro" id="IPR013325">
    <property type="entry name" value="RNA_pol_sigma_r2"/>
</dbReference>
<dbReference type="InterPro" id="IPR039425">
    <property type="entry name" value="RNA_pol_sigma-70-like"/>
</dbReference>
<dbReference type="InterPro" id="IPR007627">
    <property type="entry name" value="RNA_pol_sigma70_r2"/>
</dbReference>
<keyword evidence="5" id="KW-0804">Transcription</keyword>
<dbReference type="Gene3D" id="1.10.1740.10">
    <property type="match status" value="1"/>
</dbReference>
<dbReference type="SUPFAM" id="SSF88659">
    <property type="entry name" value="Sigma3 and sigma4 domains of RNA polymerase sigma factors"/>
    <property type="match status" value="1"/>
</dbReference>
<accession>A0ABU9DFD7</accession>
<evidence type="ECO:0000259" key="7">
    <source>
        <dbReference type="Pfam" id="PF08281"/>
    </source>
</evidence>
<organism evidence="8 9">
    <name type="scientific">Paenibacillus filicis</name>
    <dbReference type="NCBI Taxonomy" id="669464"/>
    <lineage>
        <taxon>Bacteria</taxon>
        <taxon>Bacillati</taxon>
        <taxon>Bacillota</taxon>
        <taxon>Bacilli</taxon>
        <taxon>Bacillales</taxon>
        <taxon>Paenibacillaceae</taxon>
        <taxon>Paenibacillus</taxon>
    </lineage>
</organism>
<sequence>MEVSEQELVRRLLARDPAALEAVIDRYGSCVHELASRVLAGIASQEDVEECVSDAFVAAWHKIEAFDPGRGSLKTWLYILAKYTALDYRRKLGARPGQEKLESELRSAEDVEEAVLQRLESEDILRLLDTLDRVDRVIFFRKYMFYESLEVIAQSLGLTRKAVENRLRRGRMALRQRMSPEMKEGWS</sequence>
<dbReference type="Pfam" id="PF04542">
    <property type="entry name" value="Sigma70_r2"/>
    <property type="match status" value="1"/>
</dbReference>
<proteinExistence type="inferred from homology"/>
<comment type="similarity">
    <text evidence="1">Belongs to the sigma-70 factor family. ECF subfamily.</text>
</comment>
<comment type="caution">
    <text evidence="8">The sequence shown here is derived from an EMBL/GenBank/DDBJ whole genome shotgun (WGS) entry which is preliminary data.</text>
</comment>
<evidence type="ECO:0000256" key="3">
    <source>
        <dbReference type="ARBA" id="ARBA00023082"/>
    </source>
</evidence>
<dbReference type="PANTHER" id="PTHR43133">
    <property type="entry name" value="RNA POLYMERASE ECF-TYPE SIGMA FACTO"/>
    <property type="match status" value="1"/>
</dbReference>
<evidence type="ECO:0000313" key="8">
    <source>
        <dbReference type="EMBL" id="MEK8127568.1"/>
    </source>
</evidence>
<protein>
    <submittedName>
        <fullName evidence="8">Sigma-70 family RNA polymerase sigma factor</fullName>
    </submittedName>
</protein>
<evidence type="ECO:0000313" key="9">
    <source>
        <dbReference type="Proteomes" id="UP001469365"/>
    </source>
</evidence>
<evidence type="ECO:0000259" key="6">
    <source>
        <dbReference type="Pfam" id="PF04542"/>
    </source>
</evidence>
<dbReference type="InterPro" id="IPR014284">
    <property type="entry name" value="RNA_pol_sigma-70_dom"/>
</dbReference>
<dbReference type="EMBL" id="JBBPCC010000003">
    <property type="protein sequence ID" value="MEK8127568.1"/>
    <property type="molecule type" value="Genomic_DNA"/>
</dbReference>
<evidence type="ECO:0000256" key="5">
    <source>
        <dbReference type="ARBA" id="ARBA00023163"/>
    </source>
</evidence>
<dbReference type="RefSeq" id="WP_341414633.1">
    <property type="nucleotide sequence ID" value="NZ_JBBPCC010000003.1"/>
</dbReference>
<dbReference type="Gene3D" id="1.10.10.10">
    <property type="entry name" value="Winged helix-like DNA-binding domain superfamily/Winged helix DNA-binding domain"/>
    <property type="match status" value="1"/>
</dbReference>
<dbReference type="PANTHER" id="PTHR43133:SF8">
    <property type="entry name" value="RNA POLYMERASE SIGMA FACTOR HI_1459-RELATED"/>
    <property type="match status" value="1"/>
</dbReference>
<keyword evidence="3" id="KW-0731">Sigma factor</keyword>
<gene>
    <name evidence="8" type="ORF">WMW72_06525</name>
</gene>
<keyword evidence="4" id="KW-0238">DNA-binding</keyword>
<reference evidence="8 9" key="1">
    <citation type="submission" date="2024-04" db="EMBL/GenBank/DDBJ databases">
        <title>draft genome sequnece of Paenibacillus filicis.</title>
        <authorList>
            <person name="Kim D.-U."/>
        </authorList>
    </citation>
    <scope>NUCLEOTIDE SEQUENCE [LARGE SCALE GENOMIC DNA]</scope>
    <source>
        <strain evidence="8 9">KACC14197</strain>
    </source>
</reference>
<dbReference type="Pfam" id="PF08281">
    <property type="entry name" value="Sigma70_r4_2"/>
    <property type="match status" value="1"/>
</dbReference>
<dbReference type="InterPro" id="IPR013324">
    <property type="entry name" value="RNA_pol_sigma_r3/r4-like"/>
</dbReference>
<feature type="domain" description="RNA polymerase sigma factor 70 region 4 type 2" evidence="7">
    <location>
        <begin position="122"/>
        <end position="174"/>
    </location>
</feature>
<evidence type="ECO:0000256" key="2">
    <source>
        <dbReference type="ARBA" id="ARBA00023015"/>
    </source>
</evidence>
<keyword evidence="2" id="KW-0805">Transcription regulation</keyword>
<dbReference type="NCBIfam" id="TIGR02937">
    <property type="entry name" value="sigma70-ECF"/>
    <property type="match status" value="1"/>
</dbReference>
<evidence type="ECO:0000256" key="4">
    <source>
        <dbReference type="ARBA" id="ARBA00023125"/>
    </source>
</evidence>
<keyword evidence="9" id="KW-1185">Reference proteome</keyword>
<evidence type="ECO:0000256" key="1">
    <source>
        <dbReference type="ARBA" id="ARBA00010641"/>
    </source>
</evidence>
<dbReference type="SUPFAM" id="SSF88946">
    <property type="entry name" value="Sigma2 domain of RNA polymerase sigma factors"/>
    <property type="match status" value="1"/>
</dbReference>